<dbReference type="InterPro" id="IPR056174">
    <property type="entry name" value="SpoVR_N"/>
</dbReference>
<dbReference type="InterPro" id="IPR007390">
    <property type="entry name" value="Spore_V_R"/>
</dbReference>
<evidence type="ECO:0000259" key="2">
    <source>
        <dbReference type="Pfam" id="PF24755"/>
    </source>
</evidence>
<dbReference type="Pfam" id="PF04293">
    <property type="entry name" value="SpoVR"/>
    <property type="match status" value="1"/>
</dbReference>
<feature type="domain" description="SpoVR protein-like N-terminal" evidence="1">
    <location>
        <begin position="9"/>
        <end position="428"/>
    </location>
</feature>
<evidence type="ECO:0000313" key="3">
    <source>
        <dbReference type="EMBL" id="UWZ80704.1"/>
    </source>
</evidence>
<dbReference type="RefSeq" id="WP_260749065.1">
    <property type="nucleotide sequence ID" value="NZ_CP092109.1"/>
</dbReference>
<accession>A0ABY5ZSR2</accession>
<proteinExistence type="predicted"/>
<sequence>MELINQHTKAIMEGCKERARSAGLRFEDETLEYIVTNRDLLELTPKLMIPTLYDYWVHDVEVLKEKGRYELYPGNPYETVINTRPAISFYNDNNPDWLNVMIFYHVLAHIDFFQNNIFFRHTWDFDLTGQALSDKRLIARLRARHGRWVDYVIEFARGIDNLVGYFEELARFDPPAVTVGSRRLDYYFDVFLQEVKKVRAAEYLREVERFNSCCVHQGALGEDNFFVEVLRKYPEFETLYEKSLERRPARKGDLLQYLMEHSDFLKREENRWMLSVLQVIRNTSVYFQPQIRTKILNEGWASYWHERLFLEDDRIRGHEVDFARVHAGVTSLPKVGLNPYALGMRLFEYIEEMADKGRYSFAYQKLGDAEARRRFDSGAGKGRETLFAVRANESDFTFISRYIDQDFVDRHKLFVAGKRLNRSRMTWQYYIKSRKAADYRQMLLGDLYHPPHIRVAADKARDGGLYLEHKFEGKPLVRDYIANTLLGIEYLWGRPVHLETSEPVAAAAAGSNTAVAGAFLSAPPERDGERPQITWRRVLYTMENRELSKVPLA</sequence>
<organism evidence="3 4">
    <name type="scientific">Geoalkalibacter halelectricus</name>
    <dbReference type="NCBI Taxonomy" id="2847045"/>
    <lineage>
        <taxon>Bacteria</taxon>
        <taxon>Pseudomonadati</taxon>
        <taxon>Thermodesulfobacteriota</taxon>
        <taxon>Desulfuromonadia</taxon>
        <taxon>Desulfuromonadales</taxon>
        <taxon>Geoalkalibacteraceae</taxon>
        <taxon>Geoalkalibacter</taxon>
    </lineage>
</organism>
<dbReference type="EMBL" id="CP092109">
    <property type="protein sequence ID" value="UWZ80704.1"/>
    <property type="molecule type" value="Genomic_DNA"/>
</dbReference>
<dbReference type="Pfam" id="PF24755">
    <property type="entry name" value="SpoVR_C"/>
    <property type="match status" value="1"/>
</dbReference>
<dbReference type="InterPro" id="IPR057008">
    <property type="entry name" value="SpoVR-like_C"/>
</dbReference>
<dbReference type="PANTHER" id="PTHR30029:SF2">
    <property type="entry name" value="STAGE V SPORULATION PROTEIN R"/>
    <property type="match status" value="1"/>
</dbReference>
<keyword evidence="4" id="KW-1185">Reference proteome</keyword>
<name>A0ABY5ZSR2_9BACT</name>
<dbReference type="PANTHER" id="PTHR30029">
    <property type="entry name" value="STAGE V SPORULATION PROTEIN R"/>
    <property type="match status" value="1"/>
</dbReference>
<dbReference type="Proteomes" id="UP001060414">
    <property type="component" value="Chromosome"/>
</dbReference>
<evidence type="ECO:0000259" key="1">
    <source>
        <dbReference type="Pfam" id="PF04293"/>
    </source>
</evidence>
<protein>
    <submittedName>
        <fullName evidence="3">SpoVR family protein</fullName>
    </submittedName>
</protein>
<evidence type="ECO:0000313" key="4">
    <source>
        <dbReference type="Proteomes" id="UP001060414"/>
    </source>
</evidence>
<gene>
    <name evidence="3" type="ORF">L9S41_04710</name>
</gene>
<feature type="domain" description="SpoVR-like C-terminal" evidence="2">
    <location>
        <begin position="452"/>
        <end position="501"/>
    </location>
</feature>
<reference evidence="3" key="1">
    <citation type="journal article" date="2022" name="Environ. Microbiol.">
        <title>Geoalkalibacter halelectricus SAP #1 sp. nov. possessing extracellular electron transfer and mineral#reducing capabilities from a haloalkaline environment.</title>
        <authorList>
            <person name="Yadav S."/>
            <person name="Singh R."/>
            <person name="Sundharam S.S."/>
            <person name="Chaudhary S."/>
            <person name="Krishnamurthi S."/>
            <person name="Patil S.A."/>
        </authorList>
    </citation>
    <scope>NUCLEOTIDE SEQUENCE</scope>
    <source>
        <strain evidence="3">SAP-1</strain>
    </source>
</reference>